<dbReference type="AlphaFoldDB" id="F4L871"/>
<dbReference type="Pfam" id="PF19964">
    <property type="entry name" value="EAD11"/>
    <property type="match status" value="1"/>
</dbReference>
<sequence length="155" mass="16976">MNNIPAFAAAILQLIAKDDLKQAIHDLQLLLQGSPLLDEAIGQSARLTDLMQQIRRGTINVDDANVEKNKLRYALIDLVREVEEQAESNPALKQQVEGVLNAQVAGKRNQMTVTGNGNIAIQDVQGSEIKIQTGGTVQQAEKIYNIEKIDNADFS</sequence>
<name>F4L871_HALH1</name>
<proteinExistence type="predicted"/>
<feature type="domain" description="Effector-associated" evidence="1">
    <location>
        <begin position="7"/>
        <end position="83"/>
    </location>
</feature>
<gene>
    <name evidence="2" type="ordered locus">Halhy_6766</name>
</gene>
<protein>
    <recommendedName>
        <fullName evidence="1">Effector-associated domain-containing protein</fullName>
    </recommendedName>
</protein>
<evidence type="ECO:0000313" key="3">
    <source>
        <dbReference type="Proteomes" id="UP000008461"/>
    </source>
</evidence>
<reference key="2">
    <citation type="submission" date="2011-04" db="EMBL/GenBank/DDBJ databases">
        <title>Complete sequence of plasmid 2 of Haliscomenobacter hydrossis DSM 1100.</title>
        <authorList>
            <consortium name="US DOE Joint Genome Institute (JGI-PGF)"/>
            <person name="Lucas S."/>
            <person name="Han J."/>
            <person name="Lapidus A."/>
            <person name="Bruce D."/>
            <person name="Goodwin L."/>
            <person name="Pitluck S."/>
            <person name="Peters L."/>
            <person name="Kyrpides N."/>
            <person name="Mavromatis K."/>
            <person name="Ivanova N."/>
            <person name="Ovchinnikova G."/>
            <person name="Pagani I."/>
            <person name="Daligault H."/>
            <person name="Detter J.C."/>
            <person name="Han C."/>
            <person name="Land M."/>
            <person name="Hauser L."/>
            <person name="Markowitz V."/>
            <person name="Cheng J.-F."/>
            <person name="Hugenholtz P."/>
            <person name="Woyke T."/>
            <person name="Wu D."/>
            <person name="Verbarg S."/>
            <person name="Frueling A."/>
            <person name="Brambilla E."/>
            <person name="Klenk H.-P."/>
            <person name="Eisen J.A."/>
        </authorList>
    </citation>
    <scope>NUCLEOTIDE SEQUENCE</scope>
    <source>
        <strain>DSM 1100</strain>
    </source>
</reference>
<accession>F4L871</accession>
<dbReference type="Proteomes" id="UP000008461">
    <property type="component" value="Plasmid pHALHY02"/>
</dbReference>
<dbReference type="InterPro" id="IPR045439">
    <property type="entry name" value="EAD11"/>
</dbReference>
<dbReference type="HOGENOM" id="CLU_1693048_0_0_10"/>
<keyword evidence="3" id="KW-1185">Reference proteome</keyword>
<organism evidence="2 3">
    <name type="scientific">Haliscomenobacter hydrossis (strain ATCC 27775 / DSM 1100 / LMG 10767 / O)</name>
    <dbReference type="NCBI Taxonomy" id="760192"/>
    <lineage>
        <taxon>Bacteria</taxon>
        <taxon>Pseudomonadati</taxon>
        <taxon>Bacteroidota</taxon>
        <taxon>Saprospiria</taxon>
        <taxon>Saprospirales</taxon>
        <taxon>Haliscomenobacteraceae</taxon>
        <taxon>Haliscomenobacter</taxon>
    </lineage>
</organism>
<keyword evidence="2" id="KW-0614">Plasmid</keyword>
<reference evidence="2 3" key="1">
    <citation type="journal article" date="2011" name="Stand. Genomic Sci.">
        <title>Complete genome sequence of Haliscomenobacter hydrossis type strain (O).</title>
        <authorList>
            <consortium name="US DOE Joint Genome Institute (JGI-PGF)"/>
            <person name="Daligault H."/>
            <person name="Lapidus A."/>
            <person name="Zeytun A."/>
            <person name="Nolan M."/>
            <person name="Lucas S."/>
            <person name="Del Rio T.G."/>
            <person name="Tice H."/>
            <person name="Cheng J.F."/>
            <person name="Tapia R."/>
            <person name="Han C."/>
            <person name="Goodwin L."/>
            <person name="Pitluck S."/>
            <person name="Liolios K."/>
            <person name="Pagani I."/>
            <person name="Ivanova N."/>
            <person name="Huntemann M."/>
            <person name="Mavromatis K."/>
            <person name="Mikhailova N."/>
            <person name="Pati A."/>
            <person name="Chen A."/>
            <person name="Palaniappan K."/>
            <person name="Land M."/>
            <person name="Hauser L."/>
            <person name="Brambilla E.M."/>
            <person name="Rohde M."/>
            <person name="Verbarg S."/>
            <person name="Goker M."/>
            <person name="Bristow J."/>
            <person name="Eisen J.A."/>
            <person name="Markowitz V."/>
            <person name="Hugenholtz P."/>
            <person name="Kyrpides N.C."/>
            <person name="Klenk H.P."/>
            <person name="Woyke T."/>
        </authorList>
    </citation>
    <scope>NUCLEOTIDE SEQUENCE [LARGE SCALE GENOMIC DNA]</scope>
    <source>
        <strain evidence="3">ATCC 27775 / DSM 1100 / LMG 10767 / O</strain>
        <plasmid evidence="3">Plasmid pHALHY02</plasmid>
    </source>
</reference>
<dbReference type="EMBL" id="CP002693">
    <property type="protein sequence ID" value="AEE54579.1"/>
    <property type="molecule type" value="Genomic_DNA"/>
</dbReference>
<evidence type="ECO:0000313" key="2">
    <source>
        <dbReference type="EMBL" id="AEE54579.1"/>
    </source>
</evidence>
<geneLocation type="plasmid" evidence="2 3">
    <name>pHALHY02</name>
</geneLocation>
<dbReference type="RefSeq" id="WP_013769095.1">
    <property type="nucleotide sequence ID" value="NC_015512.1"/>
</dbReference>
<evidence type="ECO:0000259" key="1">
    <source>
        <dbReference type="Pfam" id="PF19964"/>
    </source>
</evidence>
<dbReference type="KEGG" id="hhy:Halhy_6766"/>